<proteinExistence type="predicted"/>
<dbReference type="OrthoDB" id="7648178at2759"/>
<dbReference type="Pfam" id="PF12190">
    <property type="entry name" value="amfpi-1"/>
    <property type="match status" value="1"/>
</dbReference>
<name>T1KVP9_TETUR</name>
<dbReference type="GO" id="GO:0030414">
    <property type="term" value="F:peptidase inhibitor activity"/>
    <property type="evidence" value="ECO:0007669"/>
    <property type="project" value="InterPro"/>
</dbReference>
<protein>
    <recommendedName>
        <fullName evidence="4">IGFBP N-terminal domain-containing protein</fullName>
    </recommendedName>
</protein>
<feature type="chain" id="PRO_5004591973" description="IGFBP N-terminal domain-containing protein" evidence="1">
    <location>
        <begin position="20"/>
        <end position="129"/>
    </location>
</feature>
<keyword evidence="1" id="KW-0732">Signal</keyword>
<dbReference type="InterPro" id="IPR053741">
    <property type="entry name" value="Ser_Fungal_Prot_Inhib_sf"/>
</dbReference>
<accession>T1KVP9</accession>
<dbReference type="Gene3D" id="2.10.80.20">
    <property type="match status" value="1"/>
</dbReference>
<reference evidence="3" key="1">
    <citation type="submission" date="2011-08" db="EMBL/GenBank/DDBJ databases">
        <authorList>
            <person name="Rombauts S."/>
        </authorList>
    </citation>
    <scope>NUCLEOTIDE SEQUENCE</scope>
    <source>
        <strain evidence="3">London</strain>
    </source>
</reference>
<dbReference type="KEGG" id="tut:107367626"/>
<dbReference type="OMA" id="NEIRTEH"/>
<gene>
    <name evidence="2" type="primary">107367626</name>
</gene>
<sequence length="129" mass="13605">MKTFLVCVILTVTIGVSTAIVCRPNVCDTVRCINPGSQADCDKDGKVFVPKGGFCGCCNACLAPLQEGDLCENRFRGSPPTAVCAKPLVCKSFDSSPPRCTDPFASPPFVPQSDDCEANANSYANAYAN</sequence>
<evidence type="ECO:0000313" key="3">
    <source>
        <dbReference type="Proteomes" id="UP000015104"/>
    </source>
</evidence>
<feature type="signal peptide" evidence="1">
    <location>
        <begin position="1"/>
        <end position="19"/>
    </location>
</feature>
<dbReference type="Proteomes" id="UP000015104">
    <property type="component" value="Unassembled WGS sequence"/>
</dbReference>
<dbReference type="HOGENOM" id="CLU_2006820_0_0_1"/>
<evidence type="ECO:0008006" key="4">
    <source>
        <dbReference type="Google" id="ProtNLM"/>
    </source>
</evidence>
<dbReference type="EMBL" id="CAEY01000613">
    <property type="status" value="NOT_ANNOTATED_CDS"/>
    <property type="molecule type" value="Genomic_DNA"/>
</dbReference>
<keyword evidence="3" id="KW-1185">Reference proteome</keyword>
<evidence type="ECO:0000256" key="1">
    <source>
        <dbReference type="SAM" id="SignalP"/>
    </source>
</evidence>
<evidence type="ECO:0000313" key="2">
    <source>
        <dbReference type="EnsemblMetazoa" id="tetur23g01430.1"/>
    </source>
</evidence>
<dbReference type="EnsemblMetazoa" id="tetur23g01430.1">
    <property type="protein sequence ID" value="tetur23g01430.1"/>
    <property type="gene ID" value="tetur23g01430"/>
</dbReference>
<dbReference type="InterPro" id="IPR021066">
    <property type="entry name" value="FPI1"/>
</dbReference>
<dbReference type="AlphaFoldDB" id="T1KVP9"/>
<reference evidence="2" key="2">
    <citation type="submission" date="2015-06" db="UniProtKB">
        <authorList>
            <consortium name="EnsemblMetazoa"/>
        </authorList>
    </citation>
    <scope>IDENTIFICATION</scope>
</reference>
<organism evidence="2 3">
    <name type="scientific">Tetranychus urticae</name>
    <name type="common">Two-spotted spider mite</name>
    <dbReference type="NCBI Taxonomy" id="32264"/>
    <lineage>
        <taxon>Eukaryota</taxon>
        <taxon>Metazoa</taxon>
        <taxon>Ecdysozoa</taxon>
        <taxon>Arthropoda</taxon>
        <taxon>Chelicerata</taxon>
        <taxon>Arachnida</taxon>
        <taxon>Acari</taxon>
        <taxon>Acariformes</taxon>
        <taxon>Trombidiformes</taxon>
        <taxon>Prostigmata</taxon>
        <taxon>Eleutherengona</taxon>
        <taxon>Raphignathae</taxon>
        <taxon>Tetranychoidea</taxon>
        <taxon>Tetranychidae</taxon>
        <taxon>Tetranychus</taxon>
    </lineage>
</organism>